<dbReference type="Pfam" id="PF07995">
    <property type="entry name" value="GSDH"/>
    <property type="match status" value="1"/>
</dbReference>
<evidence type="ECO:0000313" key="4">
    <source>
        <dbReference type="Proteomes" id="UP000655044"/>
    </source>
</evidence>
<accession>A0A8J3S495</accession>
<name>A0A8J3S495_PLARO</name>
<dbReference type="PANTHER" id="PTHR19328">
    <property type="entry name" value="HEDGEHOG-INTERACTING PROTEIN"/>
    <property type="match status" value="1"/>
</dbReference>
<evidence type="ECO:0000256" key="1">
    <source>
        <dbReference type="SAM" id="MobiDB-lite"/>
    </source>
</evidence>
<feature type="compositionally biased region" description="Basic and acidic residues" evidence="1">
    <location>
        <begin position="22"/>
        <end position="38"/>
    </location>
</feature>
<feature type="region of interest" description="Disordered" evidence="1">
    <location>
        <begin position="407"/>
        <end position="430"/>
    </location>
</feature>
<feature type="compositionally biased region" description="Basic residues" evidence="1">
    <location>
        <begin position="52"/>
        <end position="66"/>
    </location>
</feature>
<protein>
    <submittedName>
        <fullName evidence="3">Oxidoreductase</fullName>
    </submittedName>
</protein>
<comment type="caution">
    <text evidence="3">The sequence shown here is derived from an EMBL/GenBank/DDBJ whole genome shotgun (WGS) entry which is preliminary data.</text>
</comment>
<feature type="domain" description="Glucose/Sorbosone dehydrogenase" evidence="2">
    <location>
        <begin position="124"/>
        <end position="415"/>
    </location>
</feature>
<dbReference type="InterPro" id="IPR012938">
    <property type="entry name" value="Glc/Sorbosone_DH"/>
</dbReference>
<dbReference type="EMBL" id="BOOI01000026">
    <property type="protein sequence ID" value="GIH84744.1"/>
    <property type="molecule type" value="Genomic_DNA"/>
</dbReference>
<evidence type="ECO:0000259" key="2">
    <source>
        <dbReference type="Pfam" id="PF07995"/>
    </source>
</evidence>
<dbReference type="Proteomes" id="UP000655044">
    <property type="component" value="Unassembled WGS sequence"/>
</dbReference>
<feature type="region of interest" description="Disordered" evidence="1">
    <location>
        <begin position="1"/>
        <end position="72"/>
    </location>
</feature>
<dbReference type="InterPro" id="IPR011041">
    <property type="entry name" value="Quinoprot_gluc/sorb_DH_b-prop"/>
</dbReference>
<keyword evidence="4" id="KW-1185">Reference proteome</keyword>
<dbReference type="SUPFAM" id="SSF50952">
    <property type="entry name" value="Soluble quinoprotein glucose dehydrogenase"/>
    <property type="match status" value="1"/>
</dbReference>
<proteinExistence type="predicted"/>
<evidence type="ECO:0000313" key="3">
    <source>
        <dbReference type="EMBL" id="GIH84744.1"/>
    </source>
</evidence>
<dbReference type="PANTHER" id="PTHR19328:SF13">
    <property type="entry name" value="HIPL1 PROTEIN"/>
    <property type="match status" value="1"/>
</dbReference>
<feature type="region of interest" description="Disordered" evidence="1">
    <location>
        <begin position="89"/>
        <end position="116"/>
    </location>
</feature>
<dbReference type="AlphaFoldDB" id="A0A8J3S495"/>
<reference evidence="3" key="1">
    <citation type="submission" date="2021-01" db="EMBL/GenBank/DDBJ databases">
        <title>Whole genome shotgun sequence of Planobispora rosea NBRC 15558.</title>
        <authorList>
            <person name="Komaki H."/>
            <person name="Tamura T."/>
        </authorList>
    </citation>
    <scope>NUCLEOTIDE SEQUENCE</scope>
    <source>
        <strain evidence="3">NBRC 15558</strain>
    </source>
</reference>
<gene>
    <name evidence="3" type="ORF">Pro02_31520</name>
</gene>
<organism evidence="3 4">
    <name type="scientific">Planobispora rosea</name>
    <dbReference type="NCBI Taxonomy" id="35762"/>
    <lineage>
        <taxon>Bacteria</taxon>
        <taxon>Bacillati</taxon>
        <taxon>Actinomycetota</taxon>
        <taxon>Actinomycetes</taxon>
        <taxon>Streptosporangiales</taxon>
        <taxon>Streptosporangiaceae</taxon>
        <taxon>Planobispora</taxon>
    </lineage>
</organism>
<dbReference type="InterPro" id="IPR011042">
    <property type="entry name" value="6-blade_b-propeller_TolB-like"/>
</dbReference>
<sequence>MTDEGREVSIMLTTPTSATKDAAGKDAAGKDGAGKDGRPLLPGRRPGAGGHALRRRRPGRPGRPGHSRQSAPGVAVAVVAAVLAAGCSSPSAERVGTARTPAPASSPSQAPPTGEPRVLAKNLAVPWGIAFLPGGDALVTERDTARLLRVTPAGEVSEVAKIDEARPDGEGGLMGVAVSPRFTEDGSVFLYYTAADDNRIVRYRYDRTLTDATVILDGIPKGFIHNGGGLAFGPDGHLYATTGEVGDRRLSQSRDSLAGKILRMTADGAPAPGNPFRNVIWSYGHRNVQGLAWDPSGRLYASEFGSSAFDEVNLIEKGGNYGWPEVEGVGDDSRFIDPIVTWSTSEASPSGMAYAGGSLWVAALRGQRLWRVPLAPDGAAGEAASLFDGRYGRLRAVAAAPDGSLWLGTSNKDGRGSPESDDDRVFTLTP</sequence>
<dbReference type="Gene3D" id="2.120.10.30">
    <property type="entry name" value="TolB, C-terminal domain"/>
    <property type="match status" value="1"/>
</dbReference>